<evidence type="ECO:0000256" key="2">
    <source>
        <dbReference type="ARBA" id="ARBA00002659"/>
    </source>
</evidence>
<evidence type="ECO:0000256" key="14">
    <source>
        <dbReference type="ARBA" id="ARBA00038478"/>
    </source>
</evidence>
<dbReference type="NCBIfam" id="NF002872">
    <property type="entry name" value="PRK03202.1"/>
    <property type="match status" value="1"/>
</dbReference>
<evidence type="ECO:0000256" key="6">
    <source>
        <dbReference type="ARBA" id="ARBA00022490"/>
    </source>
</evidence>
<dbReference type="GO" id="GO:0005524">
    <property type="term" value="F:ATP binding"/>
    <property type="evidence" value="ECO:0007669"/>
    <property type="project" value="UniProtKB-KW"/>
</dbReference>
<dbReference type="RefSeq" id="WP_005489149.1">
    <property type="nucleotide sequence ID" value="NZ_CAUI01000019.1"/>
</dbReference>
<keyword evidence="10 17" id="KW-0418">Kinase</keyword>
<comment type="similarity">
    <text evidence="14">Belongs to the phosphofructokinase type A (PFKA) family.</text>
</comment>
<feature type="domain" description="Phosphofructokinase" evidence="16">
    <location>
        <begin position="3"/>
        <end position="277"/>
    </location>
</feature>
<dbReference type="InterPro" id="IPR000023">
    <property type="entry name" value="Phosphofructokinase_dom"/>
</dbReference>
<dbReference type="GO" id="GO:0005945">
    <property type="term" value="C:6-phosphofructokinase complex"/>
    <property type="evidence" value="ECO:0007669"/>
    <property type="project" value="TreeGrafter"/>
</dbReference>
<dbReference type="InterPro" id="IPR012003">
    <property type="entry name" value="ATP_PFK_prok-type"/>
</dbReference>
<keyword evidence="9" id="KW-0547">Nucleotide-binding</keyword>
<dbReference type="Proteomes" id="UP000012063">
    <property type="component" value="Unassembled WGS sequence"/>
</dbReference>
<reference evidence="18" key="1">
    <citation type="journal article" date="2013" name="Genome Announc.">
        <title>Genome Sequence of Halanaerobium saccharolyticum subsp. saccharolyticum Strain DSM 6643T, a Halophilic Hydrogen-Producing Bacterium.</title>
        <authorList>
            <person name="Kivisto A."/>
            <person name="Larjo A."/>
            <person name="Ciranna A."/>
            <person name="Santala V."/>
            <person name="Roos C."/>
            <person name="Karp M."/>
        </authorList>
    </citation>
    <scope>NUCLEOTIDE SEQUENCE [LARGE SCALE GENOMIC DNA]</scope>
    <source>
        <strain evidence="18">DSM 6643</strain>
    </source>
</reference>
<dbReference type="GO" id="GO:0042802">
    <property type="term" value="F:identical protein binding"/>
    <property type="evidence" value="ECO:0007669"/>
    <property type="project" value="TreeGrafter"/>
</dbReference>
<gene>
    <name evidence="17" type="ORF">HSACCH_01645</name>
</gene>
<dbReference type="STRING" id="1293054.HSACCH_01645"/>
<protein>
    <recommendedName>
        <fullName evidence="5">6-phosphofructokinase</fullName>
        <ecNumber evidence="5">2.7.1.11</ecNumber>
    </recommendedName>
</protein>
<dbReference type="Gene3D" id="3.40.50.450">
    <property type="match status" value="1"/>
</dbReference>
<keyword evidence="13" id="KW-0324">Glycolysis</keyword>
<evidence type="ECO:0000256" key="13">
    <source>
        <dbReference type="ARBA" id="ARBA00023152"/>
    </source>
</evidence>
<keyword evidence="6" id="KW-0963">Cytoplasm</keyword>
<dbReference type="AlphaFoldDB" id="M5EFB6"/>
<evidence type="ECO:0000256" key="7">
    <source>
        <dbReference type="ARBA" id="ARBA00022679"/>
    </source>
</evidence>
<evidence type="ECO:0000256" key="15">
    <source>
        <dbReference type="ARBA" id="ARBA00048070"/>
    </source>
</evidence>
<organism evidence="17 18">
    <name type="scientific">Halanaerobium saccharolyticum subsp. saccharolyticum DSM 6643</name>
    <dbReference type="NCBI Taxonomy" id="1293054"/>
    <lineage>
        <taxon>Bacteria</taxon>
        <taxon>Bacillati</taxon>
        <taxon>Bacillota</taxon>
        <taxon>Clostridia</taxon>
        <taxon>Halanaerobiales</taxon>
        <taxon>Halanaerobiaceae</taxon>
        <taxon>Halanaerobium</taxon>
    </lineage>
</organism>
<comment type="caution">
    <text evidence="17">The sequence shown here is derived from an EMBL/GenBank/DDBJ whole genome shotgun (WGS) entry which is preliminary data.</text>
</comment>
<comment type="catalytic activity">
    <reaction evidence="15">
        <text>beta-D-fructose 6-phosphate + ATP = beta-D-fructose 1,6-bisphosphate + ADP + H(+)</text>
        <dbReference type="Rhea" id="RHEA:16109"/>
        <dbReference type="ChEBI" id="CHEBI:15378"/>
        <dbReference type="ChEBI" id="CHEBI:30616"/>
        <dbReference type="ChEBI" id="CHEBI:32966"/>
        <dbReference type="ChEBI" id="CHEBI:57634"/>
        <dbReference type="ChEBI" id="CHEBI:456216"/>
        <dbReference type="EC" id="2.7.1.11"/>
    </reaction>
</comment>
<evidence type="ECO:0000313" key="17">
    <source>
        <dbReference type="EMBL" id="CCU79840.1"/>
    </source>
</evidence>
<dbReference type="GO" id="GO:0048029">
    <property type="term" value="F:monosaccharide binding"/>
    <property type="evidence" value="ECO:0007669"/>
    <property type="project" value="TreeGrafter"/>
</dbReference>
<evidence type="ECO:0000256" key="8">
    <source>
        <dbReference type="ARBA" id="ARBA00022723"/>
    </source>
</evidence>
<dbReference type="GO" id="GO:0061621">
    <property type="term" value="P:canonical glycolysis"/>
    <property type="evidence" value="ECO:0007669"/>
    <property type="project" value="TreeGrafter"/>
</dbReference>
<dbReference type="GO" id="GO:0046872">
    <property type="term" value="F:metal ion binding"/>
    <property type="evidence" value="ECO:0007669"/>
    <property type="project" value="UniProtKB-KW"/>
</dbReference>
<keyword evidence="7 17" id="KW-0808">Transferase</keyword>
<keyword evidence="18" id="KW-1185">Reference proteome</keyword>
<evidence type="ECO:0000259" key="16">
    <source>
        <dbReference type="Pfam" id="PF00365"/>
    </source>
</evidence>
<accession>M5EFB6</accession>
<keyword evidence="11" id="KW-0067">ATP-binding</keyword>
<dbReference type="GO" id="GO:0003872">
    <property type="term" value="F:6-phosphofructokinase activity"/>
    <property type="evidence" value="ECO:0007669"/>
    <property type="project" value="UniProtKB-EC"/>
</dbReference>
<keyword evidence="8" id="KW-0479">Metal-binding</keyword>
<dbReference type="UniPathway" id="UPA00109">
    <property type="reaction ID" value="UER00182"/>
</dbReference>
<comment type="cofactor">
    <cofactor evidence="1">
        <name>Mg(2+)</name>
        <dbReference type="ChEBI" id="CHEBI:18420"/>
    </cofactor>
</comment>
<sequence>MKKIGILTSGGDAPGMNAAIYAVFNRAKSNGISVIGIKKGYKGLINDEFFEMQAADVEGICKRGGTILKSARSKRFKTNEGQKLAIKILESRGIEGLVVIGGNGSLQGAKALAEKTDMKIIGVPSSIDNDINGCDLSIGFSSACDIVTKSIDNIKDTAVSFHTDKPRIFAVEAMGRRSGWISVMAGMAAEADLIIIPEENPSIKCIANNIRNVLSKKNDCVILYAEGISRSDNFIEKLKSELGYRIRHSLLGFQQRGGSPTTSDRILALRMGNAAVDKILEGDSGKFITIQSDKIQVKELDNREDLFYYNKYLELFSDKIVK</sequence>
<evidence type="ECO:0000256" key="4">
    <source>
        <dbReference type="ARBA" id="ARBA00004679"/>
    </source>
</evidence>
<evidence type="ECO:0000256" key="1">
    <source>
        <dbReference type="ARBA" id="ARBA00001946"/>
    </source>
</evidence>
<evidence type="ECO:0000256" key="9">
    <source>
        <dbReference type="ARBA" id="ARBA00022741"/>
    </source>
</evidence>
<comment type="pathway">
    <text evidence="4">Carbohydrate degradation; glycolysis; D-glyceraldehyde 3-phosphate and glycerone phosphate from D-glucose: step 3/4.</text>
</comment>
<comment type="function">
    <text evidence="2">Catalyzes the phosphorylation of D-fructose 6-phosphate to fructose 1,6-bisphosphate by ATP, the first committing step of glycolysis.</text>
</comment>
<dbReference type="OrthoDB" id="9802503at2"/>
<dbReference type="InterPro" id="IPR035966">
    <property type="entry name" value="PKF_sf"/>
</dbReference>
<dbReference type="eggNOG" id="COG0205">
    <property type="taxonomic scope" value="Bacteria"/>
</dbReference>
<evidence type="ECO:0000256" key="11">
    <source>
        <dbReference type="ARBA" id="ARBA00022840"/>
    </source>
</evidence>
<dbReference type="EC" id="2.7.1.11" evidence="5"/>
<evidence type="ECO:0000256" key="3">
    <source>
        <dbReference type="ARBA" id="ARBA00004496"/>
    </source>
</evidence>
<dbReference type="EMBL" id="CAUI01000019">
    <property type="protein sequence ID" value="CCU79840.1"/>
    <property type="molecule type" value="Genomic_DNA"/>
</dbReference>
<dbReference type="InParanoid" id="M5EFB6"/>
<dbReference type="InterPro" id="IPR022953">
    <property type="entry name" value="ATP_PFK"/>
</dbReference>
<evidence type="ECO:0000256" key="12">
    <source>
        <dbReference type="ARBA" id="ARBA00022842"/>
    </source>
</evidence>
<dbReference type="Gene3D" id="3.40.50.460">
    <property type="entry name" value="Phosphofructokinase domain"/>
    <property type="match status" value="1"/>
</dbReference>
<comment type="subcellular location">
    <subcellularLocation>
        <location evidence="3">Cytoplasm</location>
    </subcellularLocation>
</comment>
<evidence type="ECO:0000256" key="10">
    <source>
        <dbReference type="ARBA" id="ARBA00022777"/>
    </source>
</evidence>
<dbReference type="PIRSF" id="PIRSF000532">
    <property type="entry name" value="ATP_PFK_prok"/>
    <property type="match status" value="1"/>
</dbReference>
<evidence type="ECO:0000313" key="18">
    <source>
        <dbReference type="Proteomes" id="UP000012063"/>
    </source>
</evidence>
<proteinExistence type="inferred from homology"/>
<dbReference type="PRINTS" id="PR00476">
    <property type="entry name" value="PHFRCTKINASE"/>
</dbReference>
<dbReference type="PANTHER" id="PTHR13697:SF4">
    <property type="entry name" value="ATP-DEPENDENT 6-PHOSPHOFRUCTOKINASE"/>
    <property type="match status" value="1"/>
</dbReference>
<dbReference type="PANTHER" id="PTHR13697">
    <property type="entry name" value="PHOSPHOFRUCTOKINASE"/>
    <property type="match status" value="1"/>
</dbReference>
<evidence type="ECO:0000256" key="5">
    <source>
        <dbReference type="ARBA" id="ARBA00012055"/>
    </source>
</evidence>
<dbReference type="GO" id="GO:0006002">
    <property type="term" value="P:fructose 6-phosphate metabolic process"/>
    <property type="evidence" value="ECO:0007669"/>
    <property type="project" value="InterPro"/>
</dbReference>
<dbReference type="Pfam" id="PF00365">
    <property type="entry name" value="PFK"/>
    <property type="match status" value="1"/>
</dbReference>
<name>M5EFB6_9FIRM</name>
<dbReference type="GO" id="GO:0016208">
    <property type="term" value="F:AMP binding"/>
    <property type="evidence" value="ECO:0007669"/>
    <property type="project" value="TreeGrafter"/>
</dbReference>
<keyword evidence="12" id="KW-0460">Magnesium</keyword>
<dbReference type="SUPFAM" id="SSF53784">
    <property type="entry name" value="Phosphofructokinase"/>
    <property type="match status" value="1"/>
</dbReference>
<dbReference type="GO" id="GO:0070095">
    <property type="term" value="F:fructose-6-phosphate binding"/>
    <property type="evidence" value="ECO:0007669"/>
    <property type="project" value="TreeGrafter"/>
</dbReference>
<dbReference type="GO" id="GO:0030388">
    <property type="term" value="P:fructose 1,6-bisphosphate metabolic process"/>
    <property type="evidence" value="ECO:0007669"/>
    <property type="project" value="TreeGrafter"/>
</dbReference>